<dbReference type="EMBL" id="JAHWXI010000003">
    <property type="protein sequence ID" value="MDN4463704.1"/>
    <property type="molecule type" value="Genomic_DNA"/>
</dbReference>
<comment type="caution">
    <text evidence="4">The sequence shown here is derived from an EMBL/GenBank/DDBJ whole genome shotgun (WGS) entry which is preliminary data.</text>
</comment>
<name>A0AAJ2HID6_9MICO</name>
<dbReference type="EMBL" id="JAHWXH010000004">
    <property type="protein sequence ID" value="MDS0246766.1"/>
    <property type="molecule type" value="Genomic_DNA"/>
</dbReference>
<feature type="region of interest" description="Disordered" evidence="1">
    <location>
        <begin position="41"/>
        <end position="67"/>
    </location>
</feature>
<evidence type="ECO:0000313" key="3">
    <source>
        <dbReference type="EMBL" id="MDN4463704.1"/>
    </source>
</evidence>
<feature type="compositionally biased region" description="Low complexity" evidence="1">
    <location>
        <begin position="48"/>
        <end position="61"/>
    </location>
</feature>
<gene>
    <name evidence="3" type="ORF">KZC48_04710</name>
    <name evidence="4" type="ORF">KZC50_14295</name>
</gene>
<dbReference type="SUPFAM" id="SSF51430">
    <property type="entry name" value="NAD(P)-linked oxidoreductase"/>
    <property type="match status" value="1"/>
</dbReference>
<sequence length="379" mass="40225">MVTDVARLAYSRRTRRGAADTVSAHLSRLVVRGWQRVHTQSHTHTESALRASAGAAASHPSAPIPVQGPPVGSAVRVALGESGLSVFPLILGGAEFGWNVDLESSHDILDAYLLRGGNAVHTSDAYSAGRSEHIIGQWLHSRGVRDDIVLTVRVGGHPDNPGLGPVSLVRAVEASLVRLDTDRIDVLTLDAMTDSATALEDTLATVEWLVESGKVRAIGAAGYTAAQLVEARILSSAGYPRLTVLDVPFNVLRRHEFDADLRLVAGAQGMAVTPSHALEHGFLSGRHRSRVRTGLSVRGAQMAAHLNRRGSRTLRALDEVGVELGVPDAAVAVAWLLSQRLVTAPIVNAYAPAHVEELVQGVGVRLSRAQLAEIGRASQ</sequence>
<evidence type="ECO:0000313" key="5">
    <source>
        <dbReference type="Proteomes" id="UP001172731"/>
    </source>
</evidence>
<organism evidence="4 6">
    <name type="scientific">Microbacterium aurantiacum</name>
    <dbReference type="NCBI Taxonomy" id="162393"/>
    <lineage>
        <taxon>Bacteria</taxon>
        <taxon>Bacillati</taxon>
        <taxon>Actinomycetota</taxon>
        <taxon>Actinomycetes</taxon>
        <taxon>Micrococcales</taxon>
        <taxon>Microbacteriaceae</taxon>
        <taxon>Microbacterium</taxon>
    </lineage>
</organism>
<dbReference type="PANTHER" id="PTHR43364:SF6">
    <property type="entry name" value="OXIDOREDUCTASE-RELATED"/>
    <property type="match status" value="1"/>
</dbReference>
<evidence type="ECO:0000256" key="1">
    <source>
        <dbReference type="SAM" id="MobiDB-lite"/>
    </source>
</evidence>
<dbReference type="Pfam" id="PF00248">
    <property type="entry name" value="Aldo_ket_red"/>
    <property type="match status" value="1"/>
</dbReference>
<dbReference type="GO" id="GO:0005829">
    <property type="term" value="C:cytosol"/>
    <property type="evidence" value="ECO:0007669"/>
    <property type="project" value="TreeGrafter"/>
</dbReference>
<dbReference type="PANTHER" id="PTHR43364">
    <property type="entry name" value="NADH-SPECIFIC METHYLGLYOXAL REDUCTASE-RELATED"/>
    <property type="match status" value="1"/>
</dbReference>
<reference evidence="4 6" key="1">
    <citation type="submission" date="2021-06" db="EMBL/GenBank/DDBJ databases">
        <title>Genome-based taxonomic framework of Microbacterium strains isolated from marine environment, the description of four new species and reclassification of four preexisting species.</title>
        <authorList>
            <person name="Lee S.D."/>
            <person name="Kim S.-M."/>
            <person name="Byeon Y.-S."/>
            <person name="Yang H.L."/>
            <person name="Kim I.S."/>
        </authorList>
    </citation>
    <scope>NUCLEOTIDE SEQUENCE [LARGE SCALE GENOMIC DNA]</scope>
    <source>
        <strain evidence="3">KACC 20510</strain>
        <strain evidence="4 6">KACC 20514</strain>
    </source>
</reference>
<dbReference type="Gene3D" id="3.20.20.100">
    <property type="entry name" value="NADP-dependent oxidoreductase domain"/>
    <property type="match status" value="1"/>
</dbReference>
<dbReference type="AlphaFoldDB" id="A0AAJ2HID6"/>
<dbReference type="Proteomes" id="UP001172731">
    <property type="component" value="Unassembled WGS sequence"/>
</dbReference>
<dbReference type="InterPro" id="IPR036812">
    <property type="entry name" value="NAD(P)_OxRdtase_dom_sf"/>
</dbReference>
<dbReference type="Proteomes" id="UP001183582">
    <property type="component" value="Unassembled WGS sequence"/>
</dbReference>
<dbReference type="InterPro" id="IPR023210">
    <property type="entry name" value="NADP_OxRdtase_dom"/>
</dbReference>
<proteinExistence type="predicted"/>
<feature type="domain" description="NADP-dependent oxidoreductase" evidence="2">
    <location>
        <begin position="88"/>
        <end position="375"/>
    </location>
</feature>
<protein>
    <submittedName>
        <fullName evidence="4">Aldo/keto reductase</fullName>
    </submittedName>
</protein>
<keyword evidence="5" id="KW-1185">Reference proteome</keyword>
<evidence type="ECO:0000259" key="2">
    <source>
        <dbReference type="Pfam" id="PF00248"/>
    </source>
</evidence>
<evidence type="ECO:0000313" key="6">
    <source>
        <dbReference type="Proteomes" id="UP001183582"/>
    </source>
</evidence>
<accession>A0AAJ2HID6</accession>
<evidence type="ECO:0000313" key="4">
    <source>
        <dbReference type="EMBL" id="MDS0246766.1"/>
    </source>
</evidence>
<dbReference type="InterPro" id="IPR050523">
    <property type="entry name" value="AKR_Detox_Biosynth"/>
</dbReference>